<proteinExistence type="predicted"/>
<evidence type="ECO:0000313" key="2">
    <source>
        <dbReference type="Proteomes" id="UP000033066"/>
    </source>
</evidence>
<dbReference type="Proteomes" id="UP000033066">
    <property type="component" value="Chromosome"/>
</dbReference>
<dbReference type="GeneID" id="24789646"/>
<reference evidence="1" key="1">
    <citation type="submission" date="2014-07" db="EMBL/GenBank/DDBJ databases">
        <title>Methanogenic archaea and the global carbon cycle.</title>
        <authorList>
            <person name="Henriksen J.R."/>
            <person name="Luke J."/>
            <person name="Reinhart S."/>
            <person name="Benedict M.N."/>
            <person name="Youngblut N.D."/>
            <person name="Metcalf M.E."/>
            <person name="Whitaker R.J."/>
            <person name="Metcalf W.W."/>
        </authorList>
    </citation>
    <scope>NUCLEOTIDE SEQUENCE [LARGE SCALE GENOMIC DNA]</scope>
    <source>
        <strain evidence="1">3</strain>
    </source>
</reference>
<protein>
    <submittedName>
        <fullName evidence="1">Uncharacterized protein</fullName>
    </submittedName>
</protein>
<gene>
    <name evidence="1" type="ORF">MSBR3_2073</name>
</gene>
<evidence type="ECO:0000313" key="1">
    <source>
        <dbReference type="EMBL" id="AKB82651.1"/>
    </source>
</evidence>
<dbReference type="HOGENOM" id="CLU_665009_0_0_2"/>
<keyword evidence="2" id="KW-1185">Reference proteome</keyword>
<dbReference type="AlphaFoldDB" id="A0A0E3SL51"/>
<dbReference type="RefSeq" id="WP_048108177.1">
    <property type="nucleotide sequence ID" value="NZ_CP009517.1"/>
</dbReference>
<dbReference type="EMBL" id="CP009517">
    <property type="protein sequence ID" value="AKB82651.1"/>
    <property type="molecule type" value="Genomic_DNA"/>
</dbReference>
<dbReference type="OrthoDB" id="135626at2157"/>
<accession>A0A0E3SL51</accession>
<dbReference type="PATRIC" id="fig|1434107.4.peg.2652"/>
<sequence length="395" mass="44088">MSLPEEISSFRHREFIFCFFFVLLFLIIFCVELSPVFAAVNGTGPETERQEDAVITDFFSDCELSDVTVRFEQPLENVSLVFTLSSEKKLLKSETLLLGPVNEGQEITKVLFWKIEDNFGKDRNSYKAQVLVKNGSQSISSRELSFSSRNPILSKLKLVDFSADSEKASVLMSLTSSANLRTIQAPEPGMIDLDLKLLSGTEILYSEKQKNIPITSTYYNVSYWPLLLEKDKNYTAFLKVHSHSPDITAAYISNFRAKEKVEIIDRDIDVDEYGASVTVVGKSQVPFDGIVRVVLMPEDGKVQVFEETADLLTSGKEDTVGIIWQGVPKGDYNVKIYVLNSEGETLDSHETVLRVFEPVAEASPTEESPASSFLTVLEIFLCAGILFVSKGEKSS</sequence>
<organism evidence="1 2">
    <name type="scientific">Methanosarcina barkeri 3</name>
    <dbReference type="NCBI Taxonomy" id="1434107"/>
    <lineage>
        <taxon>Archaea</taxon>
        <taxon>Methanobacteriati</taxon>
        <taxon>Methanobacteriota</taxon>
        <taxon>Stenosarchaea group</taxon>
        <taxon>Methanomicrobia</taxon>
        <taxon>Methanosarcinales</taxon>
        <taxon>Methanosarcinaceae</taxon>
        <taxon>Methanosarcina</taxon>
    </lineage>
</organism>
<dbReference type="KEGG" id="mbak:MSBR3_2073"/>
<name>A0A0E3SL51_METBA</name>
<dbReference type="STRING" id="1434107.MSBR3_2073"/>